<accession>A0A3M7QUP5</accession>
<organism evidence="1 2">
    <name type="scientific">Brachionus plicatilis</name>
    <name type="common">Marine rotifer</name>
    <name type="synonym">Brachionus muelleri</name>
    <dbReference type="NCBI Taxonomy" id="10195"/>
    <lineage>
        <taxon>Eukaryota</taxon>
        <taxon>Metazoa</taxon>
        <taxon>Spiralia</taxon>
        <taxon>Gnathifera</taxon>
        <taxon>Rotifera</taxon>
        <taxon>Eurotatoria</taxon>
        <taxon>Monogononta</taxon>
        <taxon>Pseudotrocha</taxon>
        <taxon>Ploima</taxon>
        <taxon>Brachionidae</taxon>
        <taxon>Brachionus</taxon>
    </lineage>
</organism>
<reference evidence="1 2" key="1">
    <citation type="journal article" date="2018" name="Sci. Rep.">
        <title>Genomic signatures of local adaptation to the degree of environmental predictability in rotifers.</title>
        <authorList>
            <person name="Franch-Gras L."/>
            <person name="Hahn C."/>
            <person name="Garcia-Roger E.M."/>
            <person name="Carmona M.J."/>
            <person name="Serra M."/>
            <person name="Gomez A."/>
        </authorList>
    </citation>
    <scope>NUCLEOTIDE SEQUENCE [LARGE SCALE GENOMIC DNA]</scope>
    <source>
        <strain evidence="1">HYR1</strain>
    </source>
</reference>
<evidence type="ECO:0000313" key="1">
    <source>
        <dbReference type="EMBL" id="RNA14844.1"/>
    </source>
</evidence>
<name>A0A3M7QUP5_BRAPC</name>
<sequence length="127" mass="14056">MFPMENSPSLNPFPAIPLALFVIPVDPKLKPDEVEDAIEEKVLKTSGLGPVVPATNGGLEPKLNCENIIKLIKNSSIKINIHINSVNSANFTDIFLNGKMIIAEAWKYYKISKNINYFSNINKGSKK</sequence>
<comment type="caution">
    <text evidence="1">The sequence shown here is derived from an EMBL/GenBank/DDBJ whole genome shotgun (WGS) entry which is preliminary data.</text>
</comment>
<gene>
    <name evidence="1" type="ORF">BpHYR1_035802</name>
</gene>
<protein>
    <submittedName>
        <fullName evidence="1">Uncharacterized protein</fullName>
    </submittedName>
</protein>
<dbReference type="Proteomes" id="UP000276133">
    <property type="component" value="Unassembled WGS sequence"/>
</dbReference>
<proteinExistence type="predicted"/>
<evidence type="ECO:0000313" key="2">
    <source>
        <dbReference type="Proteomes" id="UP000276133"/>
    </source>
</evidence>
<dbReference type="AlphaFoldDB" id="A0A3M7QUP5"/>
<keyword evidence="2" id="KW-1185">Reference proteome</keyword>
<dbReference type="EMBL" id="REGN01005100">
    <property type="protein sequence ID" value="RNA14844.1"/>
    <property type="molecule type" value="Genomic_DNA"/>
</dbReference>